<gene>
    <name evidence="2" type="ORF">U9M48_025167</name>
</gene>
<dbReference type="EMBL" id="CP144749">
    <property type="protein sequence ID" value="WVZ77282.1"/>
    <property type="molecule type" value="Genomic_DNA"/>
</dbReference>
<protein>
    <recommendedName>
        <fullName evidence="4">No apical meristem-associated C-terminal domain-containing protein</fullName>
    </recommendedName>
</protein>
<dbReference type="PANTHER" id="PTHR45023">
    <property type="match status" value="1"/>
</dbReference>
<accession>A0AAQ3TUD6</accession>
<organism evidence="2 3">
    <name type="scientific">Paspalum notatum var. saurae</name>
    <dbReference type="NCBI Taxonomy" id="547442"/>
    <lineage>
        <taxon>Eukaryota</taxon>
        <taxon>Viridiplantae</taxon>
        <taxon>Streptophyta</taxon>
        <taxon>Embryophyta</taxon>
        <taxon>Tracheophyta</taxon>
        <taxon>Spermatophyta</taxon>
        <taxon>Magnoliopsida</taxon>
        <taxon>Liliopsida</taxon>
        <taxon>Poales</taxon>
        <taxon>Poaceae</taxon>
        <taxon>PACMAD clade</taxon>
        <taxon>Panicoideae</taxon>
        <taxon>Andropogonodae</taxon>
        <taxon>Paspaleae</taxon>
        <taxon>Paspalinae</taxon>
        <taxon>Paspalum</taxon>
    </lineage>
</organism>
<evidence type="ECO:0000313" key="2">
    <source>
        <dbReference type="EMBL" id="WVZ77282.1"/>
    </source>
</evidence>
<feature type="region of interest" description="Disordered" evidence="1">
    <location>
        <begin position="245"/>
        <end position="303"/>
    </location>
</feature>
<dbReference type="PANTHER" id="PTHR45023:SF4">
    <property type="entry name" value="GLYCINE-RICH PROTEIN-RELATED"/>
    <property type="match status" value="1"/>
</dbReference>
<dbReference type="Proteomes" id="UP001341281">
    <property type="component" value="Chromosome 05"/>
</dbReference>
<keyword evidence="3" id="KW-1185">Reference proteome</keyword>
<evidence type="ECO:0000313" key="3">
    <source>
        <dbReference type="Proteomes" id="UP001341281"/>
    </source>
</evidence>
<proteinExistence type="predicted"/>
<feature type="region of interest" description="Disordered" evidence="1">
    <location>
        <begin position="1"/>
        <end position="46"/>
    </location>
</feature>
<sequence>MDGRRISKEDGSESNNPFFQTPPPPAISPYYQTHVPANTSTYQQPPPGWNPFMYGLQSHPPGWFPPGMQQPNPHAAMYPPAQYPAMVSATEGMPQPSVGDEDDVEVLPIPPAGSLPSSEQRRRTKLSNFNPTEDTNLVKACLEISCDPVIGNGQRQDGFWKRVGERYDFRRGHNPQRSLRSLSSRWSTIKAQCANFAGRFAEAIRENPSGMSDADKTSWAAANFADLEGHAFQFMHCWDLLKDEPKWRDPPEPEGEGFEDDGSDDSNRVATNGDKSAGKRPMGRDKAKAKSKRSKTVSGDGEYATRLQDLSIQKISIMQ</sequence>
<evidence type="ECO:0000256" key="1">
    <source>
        <dbReference type="SAM" id="MobiDB-lite"/>
    </source>
</evidence>
<evidence type="ECO:0008006" key="4">
    <source>
        <dbReference type="Google" id="ProtNLM"/>
    </source>
</evidence>
<feature type="compositionally biased region" description="Acidic residues" evidence="1">
    <location>
        <begin position="252"/>
        <end position="264"/>
    </location>
</feature>
<reference evidence="2 3" key="1">
    <citation type="submission" date="2024-02" db="EMBL/GenBank/DDBJ databases">
        <title>High-quality chromosome-scale genome assembly of Pensacola bahiagrass (Paspalum notatum Flugge var. saurae).</title>
        <authorList>
            <person name="Vega J.M."/>
            <person name="Podio M."/>
            <person name="Orjuela J."/>
            <person name="Siena L.A."/>
            <person name="Pessino S.C."/>
            <person name="Combes M.C."/>
            <person name="Mariac C."/>
            <person name="Albertini E."/>
            <person name="Pupilli F."/>
            <person name="Ortiz J.P.A."/>
            <person name="Leblanc O."/>
        </authorList>
    </citation>
    <scope>NUCLEOTIDE SEQUENCE [LARGE SCALE GENOMIC DNA]</scope>
    <source>
        <strain evidence="2">R1</strain>
        <tissue evidence="2">Leaf</tissue>
    </source>
</reference>
<name>A0AAQ3TUD6_PASNO</name>
<feature type="compositionally biased region" description="Basic and acidic residues" evidence="1">
    <location>
        <begin position="1"/>
        <end position="11"/>
    </location>
</feature>
<dbReference type="AlphaFoldDB" id="A0AAQ3TUD6"/>